<dbReference type="GO" id="GO:0000455">
    <property type="term" value="P:enzyme-directed rRNA pseudouridine synthesis"/>
    <property type="evidence" value="ECO:0007669"/>
    <property type="project" value="TreeGrafter"/>
</dbReference>
<dbReference type="InterPro" id="IPR050188">
    <property type="entry name" value="RluA_PseudoU_synthase"/>
</dbReference>
<dbReference type="SUPFAM" id="SSF55120">
    <property type="entry name" value="Pseudouridine synthase"/>
    <property type="match status" value="1"/>
</dbReference>
<dbReference type="CDD" id="cd02558">
    <property type="entry name" value="PSRA_1"/>
    <property type="match status" value="1"/>
</dbReference>
<evidence type="ECO:0000256" key="3">
    <source>
        <dbReference type="ARBA" id="ARBA00033164"/>
    </source>
</evidence>
<protein>
    <recommendedName>
        <fullName evidence="2">RNA pseudouridylate synthase</fullName>
    </recommendedName>
    <alternativeName>
        <fullName evidence="3">RNA-uridine isomerase</fullName>
    </alternativeName>
</protein>
<evidence type="ECO:0000259" key="4">
    <source>
        <dbReference type="Pfam" id="PF00849"/>
    </source>
</evidence>
<feature type="domain" description="Pseudouridine synthase RsuA/RluA-like" evidence="4">
    <location>
        <begin position="101"/>
        <end position="247"/>
    </location>
</feature>
<evidence type="ECO:0000256" key="2">
    <source>
        <dbReference type="ARBA" id="ARBA00031870"/>
    </source>
</evidence>
<proteinExistence type="predicted"/>
<dbReference type="GO" id="GO:0003723">
    <property type="term" value="F:RNA binding"/>
    <property type="evidence" value="ECO:0007669"/>
    <property type="project" value="InterPro"/>
</dbReference>
<dbReference type="EMBL" id="MWIH01000008">
    <property type="protein sequence ID" value="OQO89866.1"/>
    <property type="molecule type" value="Genomic_DNA"/>
</dbReference>
<evidence type="ECO:0000313" key="5">
    <source>
        <dbReference type="EMBL" id="OQO89866.1"/>
    </source>
</evidence>
<organism evidence="5 6">
    <name type="scientific">Saccharomonospora piscinae</name>
    <dbReference type="NCBI Taxonomy" id="687388"/>
    <lineage>
        <taxon>Bacteria</taxon>
        <taxon>Bacillati</taxon>
        <taxon>Actinomycetota</taxon>
        <taxon>Actinomycetes</taxon>
        <taxon>Pseudonocardiales</taxon>
        <taxon>Pseudonocardiaceae</taxon>
        <taxon>Saccharomonospora</taxon>
    </lineage>
</organism>
<dbReference type="Gene3D" id="3.30.2350.10">
    <property type="entry name" value="Pseudouridine synthase"/>
    <property type="match status" value="1"/>
</dbReference>
<dbReference type="InterPro" id="IPR020103">
    <property type="entry name" value="PsdUridine_synth_cat_dom_sf"/>
</dbReference>
<dbReference type="Proteomes" id="UP000192591">
    <property type="component" value="Unassembled WGS sequence"/>
</dbReference>
<keyword evidence="6" id="KW-1185">Reference proteome</keyword>
<name>A0A1V8ZYJ7_SACPI</name>
<reference evidence="5 6" key="1">
    <citation type="submission" date="2017-02" db="EMBL/GenBank/DDBJ databases">
        <title>Draft genome of Saccharomonospora sp. 154.</title>
        <authorList>
            <person name="Alonso-Carmona G.S."/>
            <person name="De La Haba R."/>
            <person name="Vera-Gargallo B."/>
            <person name="Sandoval-Trujillo A.H."/>
            <person name="Ramirez-Duran N."/>
            <person name="Ventosa A."/>
        </authorList>
    </citation>
    <scope>NUCLEOTIDE SEQUENCE [LARGE SCALE GENOMIC DNA]</scope>
    <source>
        <strain evidence="5 6">LRS4.154</strain>
    </source>
</reference>
<dbReference type="PANTHER" id="PTHR21600:SF84">
    <property type="entry name" value="PSEUDOURIDINE SYNTHASE RSUA_RLUA-LIKE DOMAIN-CONTAINING PROTEIN"/>
    <property type="match status" value="1"/>
</dbReference>
<evidence type="ECO:0000313" key="6">
    <source>
        <dbReference type="Proteomes" id="UP000192591"/>
    </source>
</evidence>
<dbReference type="InterPro" id="IPR006145">
    <property type="entry name" value="PsdUridine_synth_RsuA/RluA"/>
</dbReference>
<evidence type="ECO:0000256" key="1">
    <source>
        <dbReference type="ARBA" id="ARBA00000073"/>
    </source>
</evidence>
<dbReference type="GO" id="GO:0140098">
    <property type="term" value="F:catalytic activity, acting on RNA"/>
    <property type="evidence" value="ECO:0007669"/>
    <property type="project" value="UniProtKB-ARBA"/>
</dbReference>
<accession>A0A1V8ZYJ7</accession>
<dbReference type="STRING" id="1962155.B1813_18645"/>
<dbReference type="PROSITE" id="PS01129">
    <property type="entry name" value="PSI_RLU"/>
    <property type="match status" value="1"/>
</dbReference>
<gene>
    <name evidence="5" type="ORF">B1813_18645</name>
</gene>
<dbReference type="PANTHER" id="PTHR21600">
    <property type="entry name" value="MITOCHONDRIAL RNA PSEUDOURIDINE SYNTHASE"/>
    <property type="match status" value="1"/>
</dbReference>
<comment type="caution">
    <text evidence="5">The sequence shown here is derived from an EMBL/GenBank/DDBJ whole genome shotgun (WGS) entry which is preliminary data.</text>
</comment>
<dbReference type="GO" id="GO:0009982">
    <property type="term" value="F:pseudouridine synthase activity"/>
    <property type="evidence" value="ECO:0007669"/>
    <property type="project" value="InterPro"/>
</dbReference>
<dbReference type="Pfam" id="PF00849">
    <property type="entry name" value="PseudoU_synth_2"/>
    <property type="match status" value="1"/>
</dbReference>
<dbReference type="AlphaFoldDB" id="A0A1V8ZYJ7"/>
<sequence length="314" mass="35803">MRRARRPPSPLPQRDGLDAARVRLPAKGPWDTVRDYLVRRLDRLPPERIDAMLAEGRFVTLDGPVTPDSPYLPNAFVWFHRELPDEVPVPFDIGIVHQDDDLVVADKPHFLATTPRGDHVTETALVRLRRDLGIPELTPVHRLDRVTAGLLLFVTRRELRRPYQQLFQHRRVRKEYEAVAPHDDGLDLPRTVRDRILKKRGVLTARTVPGEPNAETHVELLDHANGLGRYRLLPTTGRTHQLRVHMSGLGVPILGDTFYPVLTETAPDDFTRPLQLLARALEFDDPITGRHHRFTSGRSLLAWTDYAAWAADTP</sequence>
<comment type="catalytic activity">
    <reaction evidence="1">
        <text>a uridine in RNA = a pseudouridine in RNA</text>
        <dbReference type="Rhea" id="RHEA:48348"/>
        <dbReference type="Rhea" id="RHEA-COMP:12068"/>
        <dbReference type="Rhea" id="RHEA-COMP:12069"/>
        <dbReference type="ChEBI" id="CHEBI:65314"/>
        <dbReference type="ChEBI" id="CHEBI:65315"/>
    </reaction>
</comment>
<dbReference type="RefSeq" id="WP_081194026.1">
    <property type="nucleotide sequence ID" value="NZ_MWIH01000008.1"/>
</dbReference>
<dbReference type="InterPro" id="IPR006224">
    <property type="entry name" value="PsdUridine_synth_RluA-like_CS"/>
</dbReference>